<dbReference type="InterPro" id="IPR011989">
    <property type="entry name" value="ARM-like"/>
</dbReference>
<feature type="region of interest" description="Disordered" evidence="13">
    <location>
        <begin position="1938"/>
        <end position="1982"/>
    </location>
</feature>
<evidence type="ECO:0000256" key="6">
    <source>
        <dbReference type="ARBA" id="ARBA00022801"/>
    </source>
</evidence>
<dbReference type="InterPro" id="IPR001650">
    <property type="entry name" value="Helicase_C-like"/>
</dbReference>
<feature type="compositionally biased region" description="Acidic residues" evidence="13">
    <location>
        <begin position="1956"/>
        <end position="1968"/>
    </location>
</feature>
<dbReference type="HOGENOM" id="CLU_234081_0_0_1"/>
<protein>
    <recommendedName>
        <fullName evidence="1">RNA helicase</fullName>
        <ecNumber evidence="1">3.6.4.13</ecNumber>
    </recommendedName>
</protein>
<evidence type="ECO:0000256" key="11">
    <source>
        <dbReference type="ARBA" id="ARBA00023254"/>
    </source>
</evidence>
<evidence type="ECO:0000256" key="13">
    <source>
        <dbReference type="SAM" id="MobiDB-lite"/>
    </source>
</evidence>
<evidence type="ECO:0000256" key="4">
    <source>
        <dbReference type="ARBA" id="ARBA00022741"/>
    </source>
</evidence>
<dbReference type="EC" id="3.6.4.13" evidence="1"/>
<reference evidence="14" key="1">
    <citation type="journal article" date="2012" name="Nature">
        <title>The oyster genome reveals stress adaptation and complexity of shell formation.</title>
        <authorList>
            <person name="Zhang G."/>
            <person name="Fang X."/>
            <person name="Guo X."/>
            <person name="Li L."/>
            <person name="Luo R."/>
            <person name="Xu F."/>
            <person name="Yang P."/>
            <person name="Zhang L."/>
            <person name="Wang X."/>
            <person name="Qi H."/>
            <person name="Xiong Z."/>
            <person name="Que H."/>
            <person name="Xie Y."/>
            <person name="Holland P.W."/>
            <person name="Paps J."/>
            <person name="Zhu Y."/>
            <person name="Wu F."/>
            <person name="Chen Y."/>
            <person name="Wang J."/>
            <person name="Peng C."/>
            <person name="Meng J."/>
            <person name="Yang L."/>
            <person name="Liu J."/>
            <person name="Wen B."/>
            <person name="Zhang N."/>
            <person name="Huang Z."/>
            <person name="Zhu Q."/>
            <person name="Feng Y."/>
            <person name="Mount A."/>
            <person name="Hedgecock D."/>
            <person name="Xu Z."/>
            <person name="Liu Y."/>
            <person name="Domazet-Loso T."/>
            <person name="Du Y."/>
            <person name="Sun X."/>
            <person name="Zhang S."/>
            <person name="Liu B."/>
            <person name="Cheng P."/>
            <person name="Jiang X."/>
            <person name="Li J."/>
            <person name="Fan D."/>
            <person name="Wang W."/>
            <person name="Fu W."/>
            <person name="Wang T."/>
            <person name="Wang B."/>
            <person name="Zhang J."/>
            <person name="Peng Z."/>
            <person name="Li Y."/>
            <person name="Li N."/>
            <person name="Wang J."/>
            <person name="Chen M."/>
            <person name="He Y."/>
            <person name="Tan F."/>
            <person name="Song X."/>
            <person name="Zheng Q."/>
            <person name="Huang R."/>
            <person name="Yang H."/>
            <person name="Du X."/>
            <person name="Chen L."/>
            <person name="Yang M."/>
            <person name="Gaffney P.M."/>
            <person name="Wang S."/>
            <person name="Luo L."/>
            <person name="She Z."/>
            <person name="Ming Y."/>
            <person name="Huang W."/>
            <person name="Zhang S."/>
            <person name="Huang B."/>
            <person name="Zhang Y."/>
            <person name="Qu T."/>
            <person name="Ni P."/>
            <person name="Miao G."/>
            <person name="Wang J."/>
            <person name="Wang Q."/>
            <person name="Steinberg C.E."/>
            <person name="Wang H."/>
            <person name="Li N."/>
            <person name="Qian L."/>
            <person name="Zhang G."/>
            <person name="Li Y."/>
            <person name="Yang H."/>
            <person name="Liu X."/>
            <person name="Wang J."/>
            <person name="Yin Y."/>
            <person name="Wang J."/>
        </authorList>
    </citation>
    <scope>NUCLEOTIDE SEQUENCE [LARGE SCALE GENOMIC DNA]</scope>
    <source>
        <strain evidence="14">05x7-T-G4-1.051#20</strain>
    </source>
</reference>
<dbReference type="CDD" id="cd20435">
    <property type="entry name" value="Tudor_TDRD12_rpt2"/>
    <property type="match status" value="1"/>
</dbReference>
<keyword evidence="2" id="KW-0217">Developmental protein</keyword>
<dbReference type="InParanoid" id="K1R0K8"/>
<feature type="region of interest" description="Disordered" evidence="13">
    <location>
        <begin position="461"/>
        <end position="528"/>
    </location>
</feature>
<sequence>MSKIQIEIFEVRNPSLFYGREVNDSDDASSERILFHQLHQNINDQFNNPQSCGLSYQPSKNEVCIGRTAEKVWCRVRVEDMYRRQRGHEAKLRRASPSHHSVPYQVKSYGLYGIQALTLAVQGDLSCHMEPCVSWDESATEYFRKCLQMTALYFVEVQQEDANKIEVNLYLAIGNQEICVNDELIKKEYAVKREPGDIQRAAISPGNSTRSQPLTIEEELRNLQLKKSKVKSRNTPTSSDNETMSLLSQSVSQRAARRTDSETDSVRSGVFSDVRSVVSGRGRGLPPGQNLQIGRNKTETLRGPEPFVHRSSDTSSLSSSGRVGSTQVMQISKGDSPTLSLVHDHQKPETDSERNLHTSMGKRQGSLLSLSSGDGSVLSASLRSPMNGMLGRLMNSLVTPPPSVSQPSVSDSELLNSQPPSANYRPHHTDGSSAESVQRNIRTYTPSSLQRQQPSVDEYLSANIPSGSTQNPDSHKVPNMRSENSQVSGARSLSSVEMSSRKVTSPPSSLSSSHGKIRQGLQPAKKAQNIKDQMLDLVAGAREESSLQNRKTEMMSKMQGDRILANLSGGVKSKLILKDFEFPSPMLIQAYGWPGILKLNHVVGISPVQTGKTFTYLCPLLSELLNPQSYQELAIGNGPLALILVSSWKKAQGVYDITRGLLREHRRPRPLIIYGGGCEHNQYIPLMNGCEILIATPPCLIRMINRRYTDLQRLCHLVVDDAEIVLKEYSEEVQKIMEWFAEARKENLHKSVPYQVVAMGTQWTPPVLSFTQAYMLDPTIVITSRFEAAIYGKVTQQVHMCPSSLRSTRLLELLDAILNKGMKVIIFTTTVNDVCFIMELLKSHSLCCNKIHHQMDSYEVEAVLHDWSSGLEKDSPKLLVCTDECVDDMKIDDANAVIHFDLPSESKTRFGNRLSCMRKYYAKYSESEEEEGQLVKPMSYILMTEHSTGQARSVRDLLKRLKTPIPRELAAMLAGMKQSRCPHRHIILPDVDKPANSFLTSGEVKICVANVVNATCYYARVLEHRAQDGTLTDLSTTTLSITFELKNWFSVEKNCIRLGNVCAGDVCAIVEDDSFFRVQIQDIKWSNSPGSNIMQAQVFFVDEGRVKDVSIIKLYELPPHLKSYPFQTVEVYLCRLRPIDRDENWTSNADQYAHELLQDKVLFGRIVLSIGHTVWLDPLVERQHLKGSQTTINKMYIRSELLHNGYAVDNEQHVQNLYELCEGLLPVPNLENTQENSELSVETDLLPESEEFHKVCISACDDPGLIFVQRCVFVKQMDAMVDTINDRLQKGEFTPMKASCCKVGTICLGKYTQDDTWYRVKILECLEGGEYKVIFCDQGDTEVLALNRLNPIPQECFEIPMLAIECELAHVQPRGKKWDEKVGDAIWDMTHTVAGGNKHVMAKVVGKKDSVFTGVHRYVVELWDTYTANDINLAQELVWSGLVAPKEGSNLMEMFPKPPVIDFRLYRNPTQMIMDLCAYDNAHKCLLRSLLVAAEASDRLAEEIVNQDGDHSVIQCLDQRSQPEIQCQAVDAIYKLISCNNRFVKAFSDASVLEVLCEILEVADEQETLYGTGRALNIICKKSKSASDIVYHFKVCHLIAASLERTTDLEACRALLEFLVTLVDKNGKQEPLHNEKLAKVVVSKMDSFFKDDVKFSVSGWAILSMTNLLVGDSGRTVTPSPGEVWRIRLDNSRTLDQTFLLKAFSCLAFSIVSMCVWESSSLSEGRVCIASGVRYCENLCKENRKKKTFLLEQGVVVILKRAVKQERLSVETCRRCEWLMNHLVVQVPISRTLNNQPIHPRRSGAPHQRLVPNINWIQNKRNVILEIQVPRARDAPVKLTPNSFMFRTVVEDTLYEAMYELYSKIVPSGCYVSVSRSEVQVKLKKEEPGTWPRLLKEKTKFPNIRINYDKFAGSSSEEDVSDEDNPFVLKKKKIKKFPKDMKKPKGAAVDVKYQESEEESEEEEDSEEAAMGFRTSLVDDYDPYDVFGMMS</sequence>
<dbReference type="PROSITE" id="PS51203">
    <property type="entry name" value="CS"/>
    <property type="match status" value="1"/>
</dbReference>
<evidence type="ECO:0000256" key="8">
    <source>
        <dbReference type="ARBA" id="ARBA00022840"/>
    </source>
</evidence>
<dbReference type="Pfam" id="PF00270">
    <property type="entry name" value="DEAD"/>
    <property type="match status" value="1"/>
</dbReference>
<dbReference type="SUPFAM" id="SSF48371">
    <property type="entry name" value="ARM repeat"/>
    <property type="match status" value="1"/>
</dbReference>
<feature type="compositionally biased region" description="Low complexity" evidence="13">
    <location>
        <begin position="501"/>
        <end position="513"/>
    </location>
</feature>
<name>K1R0K8_MAGGI</name>
<dbReference type="GO" id="GO:0031047">
    <property type="term" value="P:regulatory ncRNA-mediated gene silencing"/>
    <property type="evidence" value="ECO:0007669"/>
    <property type="project" value="UniProtKB-KW"/>
</dbReference>
<dbReference type="Pfam" id="PF00271">
    <property type="entry name" value="Helicase_C"/>
    <property type="match status" value="1"/>
</dbReference>
<keyword evidence="7" id="KW-0347">Helicase</keyword>
<dbReference type="EMBL" id="JH817099">
    <property type="protein sequence ID" value="EKC42887.1"/>
    <property type="molecule type" value="Genomic_DNA"/>
</dbReference>
<keyword evidence="11" id="KW-0469">Meiosis</keyword>
<comment type="catalytic activity">
    <reaction evidence="12">
        <text>ATP + H2O = ADP + phosphate + H(+)</text>
        <dbReference type="Rhea" id="RHEA:13065"/>
        <dbReference type="ChEBI" id="CHEBI:15377"/>
        <dbReference type="ChEBI" id="CHEBI:15378"/>
        <dbReference type="ChEBI" id="CHEBI:30616"/>
        <dbReference type="ChEBI" id="CHEBI:43474"/>
        <dbReference type="ChEBI" id="CHEBI:456216"/>
        <dbReference type="EC" id="3.6.4.13"/>
    </reaction>
</comment>
<dbReference type="GO" id="GO:0042078">
    <property type="term" value="P:germ-line stem cell division"/>
    <property type="evidence" value="ECO:0007669"/>
    <property type="project" value="TreeGrafter"/>
</dbReference>
<dbReference type="GO" id="GO:0016787">
    <property type="term" value="F:hydrolase activity"/>
    <property type="evidence" value="ECO:0007669"/>
    <property type="project" value="UniProtKB-KW"/>
</dbReference>
<dbReference type="InterPro" id="IPR008978">
    <property type="entry name" value="HSP20-like_chaperone"/>
</dbReference>
<feature type="compositionally biased region" description="Polar residues" evidence="13">
    <location>
        <begin position="327"/>
        <end position="339"/>
    </location>
</feature>
<dbReference type="PANTHER" id="PTHR22655">
    <property type="entry name" value="ATP-DEPENDENT RNA HELICASE TDRD12-RELATED"/>
    <property type="match status" value="1"/>
</dbReference>
<dbReference type="SMART" id="SM00487">
    <property type="entry name" value="DEXDc"/>
    <property type="match status" value="1"/>
</dbReference>
<feature type="compositionally biased region" description="Polar residues" evidence="13">
    <location>
        <begin position="481"/>
        <end position="498"/>
    </location>
</feature>
<dbReference type="GO" id="GO:0051321">
    <property type="term" value="P:meiotic cell cycle"/>
    <property type="evidence" value="ECO:0007669"/>
    <property type="project" value="UniProtKB-KW"/>
</dbReference>
<dbReference type="InterPro" id="IPR027417">
    <property type="entry name" value="P-loop_NTPase"/>
</dbReference>
<organism evidence="14">
    <name type="scientific">Magallana gigas</name>
    <name type="common">Pacific oyster</name>
    <name type="synonym">Crassostrea gigas</name>
    <dbReference type="NCBI Taxonomy" id="29159"/>
    <lineage>
        <taxon>Eukaryota</taxon>
        <taxon>Metazoa</taxon>
        <taxon>Spiralia</taxon>
        <taxon>Lophotrochozoa</taxon>
        <taxon>Mollusca</taxon>
        <taxon>Bivalvia</taxon>
        <taxon>Autobranchia</taxon>
        <taxon>Pteriomorphia</taxon>
        <taxon>Ostreida</taxon>
        <taxon>Ostreoidea</taxon>
        <taxon>Ostreidae</taxon>
        <taxon>Magallana</taxon>
    </lineage>
</organism>
<dbReference type="Gene3D" id="2.60.40.790">
    <property type="match status" value="1"/>
</dbReference>
<keyword evidence="8" id="KW-0067">ATP-binding</keyword>
<dbReference type="PROSITE" id="PS50304">
    <property type="entry name" value="TUDOR"/>
    <property type="match status" value="2"/>
</dbReference>
<proteinExistence type="predicted"/>
<dbReference type="SMART" id="SM00333">
    <property type="entry name" value="TUDOR"/>
    <property type="match status" value="2"/>
</dbReference>
<feature type="region of interest" description="Disordered" evidence="13">
    <location>
        <begin position="392"/>
        <end position="436"/>
    </location>
</feature>
<dbReference type="InterPro" id="IPR016024">
    <property type="entry name" value="ARM-type_fold"/>
</dbReference>
<dbReference type="Pfam" id="PF04969">
    <property type="entry name" value="CS"/>
    <property type="match status" value="1"/>
</dbReference>
<feature type="compositionally biased region" description="Polar residues" evidence="13">
    <location>
        <begin position="233"/>
        <end position="253"/>
    </location>
</feature>
<dbReference type="PANTHER" id="PTHR22655:SF2">
    <property type="entry name" value="ATP-DEPENDENT RNA HELICASE TDRD12-RELATED"/>
    <property type="match status" value="1"/>
</dbReference>
<evidence type="ECO:0000256" key="10">
    <source>
        <dbReference type="ARBA" id="ARBA00023158"/>
    </source>
</evidence>
<keyword evidence="5" id="KW-0221">Differentiation</keyword>
<dbReference type="SUPFAM" id="SSF52540">
    <property type="entry name" value="P-loop containing nucleoside triphosphate hydrolases"/>
    <property type="match status" value="2"/>
</dbReference>
<feature type="compositionally biased region" description="Low complexity" evidence="13">
    <location>
        <begin position="365"/>
        <end position="375"/>
    </location>
</feature>
<feature type="region of interest" description="Disordered" evidence="13">
    <location>
        <begin position="225"/>
        <end position="267"/>
    </location>
</feature>
<feature type="compositionally biased region" description="Basic and acidic residues" evidence="13">
    <location>
        <begin position="301"/>
        <end position="312"/>
    </location>
</feature>
<feature type="compositionally biased region" description="Polar residues" evidence="13">
    <location>
        <begin position="463"/>
        <end position="472"/>
    </location>
</feature>
<dbReference type="InterPro" id="IPR011545">
    <property type="entry name" value="DEAD/DEAH_box_helicase_dom"/>
</dbReference>
<accession>K1R0K8</accession>
<keyword evidence="4" id="KW-0547">Nucleotide-binding</keyword>
<dbReference type="InterPro" id="IPR007052">
    <property type="entry name" value="CS_dom"/>
</dbReference>
<dbReference type="Gene3D" id="3.40.50.300">
    <property type="entry name" value="P-loop containing nucleotide triphosphate hydrolases"/>
    <property type="match status" value="2"/>
</dbReference>
<dbReference type="Gene3D" id="2.30.30.140">
    <property type="match status" value="2"/>
</dbReference>
<dbReference type="PROSITE" id="PS51192">
    <property type="entry name" value="HELICASE_ATP_BIND_1"/>
    <property type="match status" value="1"/>
</dbReference>
<gene>
    <name evidence="14" type="ORF">CGI_10028859</name>
</gene>
<evidence type="ECO:0000256" key="1">
    <source>
        <dbReference type="ARBA" id="ARBA00012552"/>
    </source>
</evidence>
<dbReference type="SUPFAM" id="SSF63748">
    <property type="entry name" value="Tudor/PWWP/MBT"/>
    <property type="match status" value="2"/>
</dbReference>
<feature type="region of interest" description="Disordered" evidence="13">
    <location>
        <begin position="301"/>
        <end position="375"/>
    </location>
</feature>
<dbReference type="GO" id="GO:0007283">
    <property type="term" value="P:spermatogenesis"/>
    <property type="evidence" value="ECO:0007669"/>
    <property type="project" value="UniProtKB-KW"/>
</dbReference>
<keyword evidence="9" id="KW-0744">Spermatogenesis</keyword>
<keyword evidence="10" id="KW-0943">RNA-mediated gene silencing</keyword>
<dbReference type="GO" id="GO:0003724">
    <property type="term" value="F:RNA helicase activity"/>
    <property type="evidence" value="ECO:0007669"/>
    <property type="project" value="UniProtKB-EC"/>
</dbReference>
<evidence type="ECO:0000256" key="12">
    <source>
        <dbReference type="ARBA" id="ARBA00047984"/>
    </source>
</evidence>
<keyword evidence="3" id="KW-0677">Repeat</keyword>
<dbReference type="SUPFAM" id="SSF49764">
    <property type="entry name" value="HSP20-like chaperones"/>
    <property type="match status" value="1"/>
</dbReference>
<evidence type="ECO:0000256" key="3">
    <source>
        <dbReference type="ARBA" id="ARBA00022737"/>
    </source>
</evidence>
<evidence type="ECO:0000256" key="9">
    <source>
        <dbReference type="ARBA" id="ARBA00022871"/>
    </source>
</evidence>
<evidence type="ECO:0000256" key="5">
    <source>
        <dbReference type="ARBA" id="ARBA00022782"/>
    </source>
</evidence>
<feature type="compositionally biased region" description="Basic and acidic residues" evidence="13">
    <location>
        <begin position="342"/>
        <end position="356"/>
    </location>
</feature>
<keyword evidence="6" id="KW-0378">Hydrolase</keyword>
<dbReference type="Pfam" id="PF00567">
    <property type="entry name" value="TUDOR"/>
    <property type="match status" value="2"/>
</dbReference>
<dbReference type="Gene3D" id="1.25.10.10">
    <property type="entry name" value="Leucine-rich Repeat Variant"/>
    <property type="match status" value="1"/>
</dbReference>
<dbReference type="GO" id="GO:0003676">
    <property type="term" value="F:nucleic acid binding"/>
    <property type="evidence" value="ECO:0007669"/>
    <property type="project" value="InterPro"/>
</dbReference>
<dbReference type="InterPro" id="IPR002999">
    <property type="entry name" value="Tudor"/>
</dbReference>
<evidence type="ECO:0000313" key="14">
    <source>
        <dbReference type="EMBL" id="EKC42887.1"/>
    </source>
</evidence>
<evidence type="ECO:0000256" key="7">
    <source>
        <dbReference type="ARBA" id="ARBA00022806"/>
    </source>
</evidence>
<feature type="compositionally biased region" description="Low complexity" evidence="13">
    <location>
        <begin position="313"/>
        <end position="326"/>
    </location>
</feature>
<dbReference type="PROSITE" id="PS51194">
    <property type="entry name" value="HELICASE_CTER"/>
    <property type="match status" value="1"/>
</dbReference>
<dbReference type="InterPro" id="IPR014001">
    <property type="entry name" value="Helicase_ATP-bd"/>
</dbReference>
<dbReference type="Gene3D" id="2.40.50.90">
    <property type="match status" value="3"/>
</dbReference>
<dbReference type="InterPro" id="IPR035437">
    <property type="entry name" value="SNase_OB-fold_sf"/>
</dbReference>
<evidence type="ECO:0000256" key="2">
    <source>
        <dbReference type="ARBA" id="ARBA00022473"/>
    </source>
</evidence>
<dbReference type="GO" id="GO:0005524">
    <property type="term" value="F:ATP binding"/>
    <property type="evidence" value="ECO:0007669"/>
    <property type="project" value="UniProtKB-KW"/>
</dbReference>